<dbReference type="SUPFAM" id="SSF103473">
    <property type="entry name" value="MFS general substrate transporter"/>
    <property type="match status" value="1"/>
</dbReference>
<dbReference type="CDD" id="cd17319">
    <property type="entry name" value="MFS_ExuT_GudP_like"/>
    <property type="match status" value="1"/>
</dbReference>
<evidence type="ECO:0000256" key="4">
    <source>
        <dbReference type="ARBA" id="ARBA00022989"/>
    </source>
</evidence>
<feature type="transmembrane region" description="Helical" evidence="6">
    <location>
        <begin position="84"/>
        <end position="111"/>
    </location>
</feature>
<dbReference type="InParanoid" id="A0A6C2YNZ4"/>
<feature type="transmembrane region" description="Helical" evidence="6">
    <location>
        <begin position="292"/>
        <end position="313"/>
    </location>
</feature>
<evidence type="ECO:0000313" key="9">
    <source>
        <dbReference type="Proteomes" id="UP000464378"/>
    </source>
</evidence>
<dbReference type="GO" id="GO:0005886">
    <property type="term" value="C:plasma membrane"/>
    <property type="evidence" value="ECO:0007669"/>
    <property type="project" value="UniProtKB-SubCell"/>
</dbReference>
<name>A0A6C2YNZ4_9BACT</name>
<dbReference type="AlphaFoldDB" id="A0A6C2YNZ4"/>
<evidence type="ECO:0000256" key="6">
    <source>
        <dbReference type="SAM" id="Phobius"/>
    </source>
</evidence>
<proteinExistence type="predicted"/>
<dbReference type="FunCoup" id="A0A6C2YNZ4">
    <property type="interactions" value="99"/>
</dbReference>
<sequence>MPSTNHLSRDRVGIISFLGILTFVLYLDRVCIGQAMPFIQEDLGLNKTQQSYILMAFTVAYGLFMVPVGLLGDRFGPKKVMVGIVIWWSIFTALTGYVSGLTTLIIIRFLFGAGEAGALPNSAKLIARWFPPERRGFPQGFMNTAALLGGACAPLVTAQTIQFVDSRLAPMLAGTGIHLVGWRTTFYLFGTLGILWSIGFWMWYREPPAEAMQSRPTPALKFALESARESADEYVPPQPLSWGRVLTSPTVWLMGLINTCASAVSYFYMSWYPSYLKDARGVINTESGNMTTLVLIGGALGSLWGGYLSDWMVRRTGERRWSRSIIGATGMFISAIGLLVAPLFDSAWETSIVLCIGFTGGMLMIAAWWGVVADISGPHVATLFGLMNGLGVFGGAGSQFFAGAMVDHNTQVLGLAGRAAWDPVFPVYAAVACLGGIAWLMVNANRQVHSRTLP</sequence>
<dbReference type="GO" id="GO:0022857">
    <property type="term" value="F:transmembrane transporter activity"/>
    <property type="evidence" value="ECO:0007669"/>
    <property type="project" value="InterPro"/>
</dbReference>
<keyword evidence="2" id="KW-1003">Cell membrane</keyword>
<organism evidence="8">
    <name type="scientific">Tuwongella immobilis</name>
    <dbReference type="NCBI Taxonomy" id="692036"/>
    <lineage>
        <taxon>Bacteria</taxon>
        <taxon>Pseudomonadati</taxon>
        <taxon>Planctomycetota</taxon>
        <taxon>Planctomycetia</taxon>
        <taxon>Gemmatales</taxon>
        <taxon>Gemmataceae</taxon>
        <taxon>Tuwongella</taxon>
    </lineage>
</organism>
<dbReference type="PIRSF" id="PIRSF002808">
    <property type="entry name" value="Hexose_phosphate_transp"/>
    <property type="match status" value="1"/>
</dbReference>
<evidence type="ECO:0000259" key="7">
    <source>
        <dbReference type="PROSITE" id="PS50850"/>
    </source>
</evidence>
<feature type="transmembrane region" description="Helical" evidence="6">
    <location>
        <begin position="184"/>
        <end position="204"/>
    </location>
</feature>
<feature type="transmembrane region" description="Helical" evidence="6">
    <location>
        <begin position="383"/>
        <end position="405"/>
    </location>
</feature>
<dbReference type="InterPro" id="IPR011701">
    <property type="entry name" value="MFS"/>
</dbReference>
<evidence type="ECO:0000256" key="3">
    <source>
        <dbReference type="ARBA" id="ARBA00022692"/>
    </source>
</evidence>
<evidence type="ECO:0000256" key="1">
    <source>
        <dbReference type="ARBA" id="ARBA00004651"/>
    </source>
</evidence>
<dbReference type="InterPro" id="IPR020846">
    <property type="entry name" value="MFS_dom"/>
</dbReference>
<dbReference type="EMBL" id="LR593887">
    <property type="protein sequence ID" value="VTS02414.1"/>
    <property type="molecule type" value="Genomic_DNA"/>
</dbReference>
<feature type="transmembrane region" description="Helical" evidence="6">
    <location>
        <begin position="12"/>
        <end position="31"/>
    </location>
</feature>
<dbReference type="KEGG" id="tim:GMBLW1_11850"/>
<keyword evidence="9" id="KW-1185">Reference proteome</keyword>
<evidence type="ECO:0000313" key="8">
    <source>
        <dbReference type="EMBL" id="VIP02775.1"/>
    </source>
</evidence>
<keyword evidence="4 6" id="KW-1133">Transmembrane helix</keyword>
<dbReference type="Pfam" id="PF07690">
    <property type="entry name" value="MFS_1"/>
    <property type="match status" value="1"/>
</dbReference>
<feature type="transmembrane region" description="Helical" evidence="6">
    <location>
        <begin position="350"/>
        <end position="371"/>
    </location>
</feature>
<feature type="transmembrane region" description="Helical" evidence="6">
    <location>
        <begin position="425"/>
        <end position="442"/>
    </location>
</feature>
<dbReference type="PANTHER" id="PTHR11662:SF399">
    <property type="entry name" value="FI19708P1-RELATED"/>
    <property type="match status" value="1"/>
</dbReference>
<dbReference type="PANTHER" id="PTHR11662">
    <property type="entry name" value="SOLUTE CARRIER FAMILY 17"/>
    <property type="match status" value="1"/>
</dbReference>
<dbReference type="RefSeq" id="WP_162657913.1">
    <property type="nucleotide sequence ID" value="NZ_LR593887.1"/>
</dbReference>
<dbReference type="InterPro" id="IPR050382">
    <property type="entry name" value="MFS_Na/Anion_cotransporter"/>
</dbReference>
<accession>A0A6C2YNZ4</accession>
<keyword evidence="5 6" id="KW-0472">Membrane</keyword>
<feature type="transmembrane region" description="Helical" evidence="6">
    <location>
        <begin position="325"/>
        <end position="344"/>
    </location>
</feature>
<dbReference type="InterPro" id="IPR036259">
    <property type="entry name" value="MFS_trans_sf"/>
</dbReference>
<dbReference type="Proteomes" id="UP000464378">
    <property type="component" value="Chromosome"/>
</dbReference>
<evidence type="ECO:0000256" key="2">
    <source>
        <dbReference type="ARBA" id="ARBA00022475"/>
    </source>
</evidence>
<comment type="subcellular location">
    <subcellularLocation>
        <location evidence="1">Cell membrane</location>
        <topology evidence="1">Multi-pass membrane protein</topology>
    </subcellularLocation>
</comment>
<keyword evidence="3 6" id="KW-0812">Transmembrane</keyword>
<reference evidence="8" key="1">
    <citation type="submission" date="2019-04" db="EMBL/GenBank/DDBJ databases">
        <authorList>
            <consortium name="Science for Life Laboratories"/>
        </authorList>
    </citation>
    <scope>NUCLEOTIDE SEQUENCE</scope>
    <source>
        <strain evidence="8">MBLW1</strain>
    </source>
</reference>
<feature type="transmembrane region" description="Helical" evidence="6">
    <location>
        <begin position="52"/>
        <end position="72"/>
    </location>
</feature>
<dbReference type="EMBL" id="LR586016">
    <property type="protein sequence ID" value="VIP02775.1"/>
    <property type="molecule type" value="Genomic_DNA"/>
</dbReference>
<dbReference type="Gene3D" id="1.20.1250.20">
    <property type="entry name" value="MFS general substrate transporter like domains"/>
    <property type="match status" value="2"/>
</dbReference>
<feature type="transmembrane region" description="Helical" evidence="6">
    <location>
        <begin position="251"/>
        <end position="272"/>
    </location>
</feature>
<gene>
    <name evidence="8" type="ORF">GMBLW1_11850</name>
</gene>
<protein>
    <recommendedName>
        <fullName evidence="7">Major facilitator superfamily (MFS) profile domain-containing protein</fullName>
    </recommendedName>
</protein>
<feature type="domain" description="Major facilitator superfamily (MFS) profile" evidence="7">
    <location>
        <begin position="14"/>
        <end position="447"/>
    </location>
</feature>
<evidence type="ECO:0000256" key="5">
    <source>
        <dbReference type="ARBA" id="ARBA00023136"/>
    </source>
</evidence>
<dbReference type="PROSITE" id="PS50850">
    <property type="entry name" value="MFS"/>
    <property type="match status" value="1"/>
</dbReference>
<dbReference type="InterPro" id="IPR000849">
    <property type="entry name" value="Sugar_P_transporter"/>
</dbReference>